<organism evidence="1">
    <name type="scientific">viral metagenome</name>
    <dbReference type="NCBI Taxonomy" id="1070528"/>
    <lineage>
        <taxon>unclassified sequences</taxon>
        <taxon>metagenomes</taxon>
        <taxon>organismal metagenomes</taxon>
    </lineage>
</organism>
<name>A0A6C0IVR2_9ZZZZ</name>
<sequence length="212" mass="23539">MSAPNPEHVEIIRNTKLRLAGVSVADHHGFVATYIKGRLITVSEIALLITAGEFADAKTLTVTMVQDITKAMKGAPAEEWSILLDAFHRLADMFETSLRTSEMPDSVRSDIHGTIAKLRTPKPDTIDLARFMLGFILTEETPADLLVHTILDGISKVLTFWVISAEHPNVDQLKDILTELKKNIYVHDDSPIGVFITTVIDTLFKVVCELYV</sequence>
<reference evidence="1" key="1">
    <citation type="journal article" date="2020" name="Nature">
        <title>Giant virus diversity and host interactions through global metagenomics.</title>
        <authorList>
            <person name="Schulz F."/>
            <person name="Roux S."/>
            <person name="Paez-Espino D."/>
            <person name="Jungbluth S."/>
            <person name="Walsh D.A."/>
            <person name="Denef V.J."/>
            <person name="McMahon K.D."/>
            <person name="Konstantinidis K.T."/>
            <person name="Eloe-Fadrosh E.A."/>
            <person name="Kyrpides N.C."/>
            <person name="Woyke T."/>
        </authorList>
    </citation>
    <scope>NUCLEOTIDE SEQUENCE</scope>
    <source>
        <strain evidence="1">GVMAG-M-3300024336-7</strain>
    </source>
</reference>
<proteinExistence type="predicted"/>
<dbReference type="AlphaFoldDB" id="A0A6C0IVR2"/>
<evidence type="ECO:0000313" key="1">
    <source>
        <dbReference type="EMBL" id="QHT96739.1"/>
    </source>
</evidence>
<accession>A0A6C0IVR2</accession>
<dbReference type="EMBL" id="MN740267">
    <property type="protein sequence ID" value="QHT96739.1"/>
    <property type="molecule type" value="Genomic_DNA"/>
</dbReference>
<protein>
    <submittedName>
        <fullName evidence="1">Uncharacterized protein</fullName>
    </submittedName>
</protein>